<reference evidence="1" key="1">
    <citation type="submission" date="2018-05" db="EMBL/GenBank/DDBJ databases">
        <authorList>
            <person name="Lanie J.A."/>
            <person name="Ng W.-L."/>
            <person name="Kazmierczak K.M."/>
            <person name="Andrzejewski T.M."/>
            <person name="Davidsen T.M."/>
            <person name="Wayne K.J."/>
            <person name="Tettelin H."/>
            <person name="Glass J.I."/>
            <person name="Rusch D."/>
            <person name="Podicherti R."/>
            <person name="Tsui H.-C.T."/>
            <person name="Winkler M.E."/>
        </authorList>
    </citation>
    <scope>NUCLEOTIDE SEQUENCE</scope>
</reference>
<organism evidence="1">
    <name type="scientific">marine metagenome</name>
    <dbReference type="NCBI Taxonomy" id="408172"/>
    <lineage>
        <taxon>unclassified sequences</taxon>
        <taxon>metagenomes</taxon>
        <taxon>ecological metagenomes</taxon>
    </lineage>
</organism>
<protein>
    <recommendedName>
        <fullName evidence="2">Glycosyltransferase subfamily 4-like N-terminal domain-containing protein</fullName>
    </recommendedName>
</protein>
<feature type="non-terminal residue" evidence="1">
    <location>
        <position position="243"/>
    </location>
</feature>
<dbReference type="AlphaFoldDB" id="A0A382N3C3"/>
<evidence type="ECO:0000313" key="1">
    <source>
        <dbReference type="EMBL" id="SVC55260.1"/>
    </source>
</evidence>
<sequence>MGIFYNILCSIFYRTQKFDAMTHNADFLFISHYTGGKNSLTHYQDSYFGEMVNQLCQNRKSSVVAYINHTKNQDVVFQKNNRVLPILLRNSTNFVNLIKIYQGVFSAYKSLRKNNNSLPLKVIEQAKISVFFKGTIRNLILANQVGSIIKRYSPKCIITTYEGHAWERLVFSVAKGINPNIKCISYQHAPLFKFQHAIRRNLGQQYDPDIILTSGRVSATQLKSLKELDKARISVIGSGRNII</sequence>
<proteinExistence type="predicted"/>
<dbReference type="EMBL" id="UINC01097504">
    <property type="protein sequence ID" value="SVC55260.1"/>
    <property type="molecule type" value="Genomic_DNA"/>
</dbReference>
<accession>A0A382N3C3</accession>
<evidence type="ECO:0008006" key="2">
    <source>
        <dbReference type="Google" id="ProtNLM"/>
    </source>
</evidence>
<gene>
    <name evidence="1" type="ORF">METZ01_LOCUS308114</name>
</gene>
<name>A0A382N3C3_9ZZZZ</name>